<reference evidence="3" key="1">
    <citation type="submission" date="2016-06" db="UniProtKB">
        <authorList>
            <consortium name="WormBaseParasite"/>
        </authorList>
    </citation>
    <scope>IDENTIFICATION</scope>
</reference>
<dbReference type="InterPro" id="IPR029063">
    <property type="entry name" value="SAM-dependent_MTases_sf"/>
</dbReference>
<reference evidence="1 2" key="2">
    <citation type="submission" date="2018-11" db="EMBL/GenBank/DDBJ databases">
        <authorList>
            <consortium name="Pathogen Informatics"/>
        </authorList>
    </citation>
    <scope>NUCLEOTIDE SEQUENCE [LARGE SCALE GENOMIC DNA]</scope>
</reference>
<name>A0A183IS17_9BILA</name>
<evidence type="ECO:0000313" key="3">
    <source>
        <dbReference type="WBParaSite" id="SBAD_0000666101-mRNA-1"/>
    </source>
</evidence>
<dbReference type="Proteomes" id="UP000270296">
    <property type="component" value="Unassembled WGS sequence"/>
</dbReference>
<sequence length="105" mass="11892">MTEVGDAWGKGLEVMSGSSEEVPNVSYEEKTRRDYYIDSYALFSIHWKTQKAEIRSLTYKNVVCYSRHLVGNNVVLSVGRYTGIFTGIFTGKAGANVITRQNFRK</sequence>
<proteinExistence type="predicted"/>
<protein>
    <submittedName>
        <fullName evidence="3">Jacalin-type lectin domain-containing protein</fullName>
    </submittedName>
</protein>
<dbReference type="AlphaFoldDB" id="A0A183IS17"/>
<evidence type="ECO:0000313" key="2">
    <source>
        <dbReference type="Proteomes" id="UP000270296"/>
    </source>
</evidence>
<dbReference type="WBParaSite" id="SBAD_0000666101-mRNA-1">
    <property type="protein sequence ID" value="SBAD_0000666101-mRNA-1"/>
    <property type="gene ID" value="SBAD_0000666101"/>
</dbReference>
<accession>A0A183IS17</accession>
<organism evidence="3">
    <name type="scientific">Soboliphyme baturini</name>
    <dbReference type="NCBI Taxonomy" id="241478"/>
    <lineage>
        <taxon>Eukaryota</taxon>
        <taxon>Metazoa</taxon>
        <taxon>Ecdysozoa</taxon>
        <taxon>Nematoda</taxon>
        <taxon>Enoplea</taxon>
        <taxon>Dorylaimia</taxon>
        <taxon>Dioctophymatida</taxon>
        <taxon>Dioctophymatoidea</taxon>
        <taxon>Soboliphymatidae</taxon>
        <taxon>Soboliphyme</taxon>
    </lineage>
</organism>
<evidence type="ECO:0000313" key="1">
    <source>
        <dbReference type="EMBL" id="VDP09969.1"/>
    </source>
</evidence>
<gene>
    <name evidence="1" type="ORF">SBAD_LOCUS6414</name>
</gene>
<keyword evidence="2" id="KW-1185">Reference proteome</keyword>
<dbReference type="Gene3D" id="3.40.50.150">
    <property type="entry name" value="Vaccinia Virus protein VP39"/>
    <property type="match status" value="1"/>
</dbReference>
<dbReference type="EMBL" id="UZAM01009733">
    <property type="protein sequence ID" value="VDP09969.1"/>
    <property type="molecule type" value="Genomic_DNA"/>
</dbReference>